<accession>A0A2H1VID3</accession>
<sequence>MGCVCCSLSSFISVVLDALERISLCTVCAMLTCCLLFTILTVLVLGIGIGYHYCFVQTSVQSMSKAGKVSSAEGLTDPVRRQGNLLRSVNKAVQRGFAHRHSRRDADAPLGSNNLTVGDNYTQHDGVHVLSDTPLLQLLSNNTTNYTVFRENHPMTSPVLGEARGSVRLLLTKSTPFLLLLFESAARIPCII</sequence>
<dbReference type="AlphaFoldDB" id="A0A2H1VID3"/>
<keyword evidence="1" id="KW-0812">Transmembrane</keyword>
<dbReference type="EMBL" id="ODYU01002711">
    <property type="protein sequence ID" value="SOQ40561.1"/>
    <property type="molecule type" value="Genomic_DNA"/>
</dbReference>
<evidence type="ECO:0000313" key="2">
    <source>
        <dbReference type="EMBL" id="SOQ40561.1"/>
    </source>
</evidence>
<protein>
    <submittedName>
        <fullName evidence="2">SFRICE_006597</fullName>
    </submittedName>
</protein>
<keyword evidence="1" id="KW-0472">Membrane</keyword>
<organism evidence="2">
    <name type="scientific">Spodoptera frugiperda</name>
    <name type="common">Fall armyworm</name>
    <dbReference type="NCBI Taxonomy" id="7108"/>
    <lineage>
        <taxon>Eukaryota</taxon>
        <taxon>Metazoa</taxon>
        <taxon>Ecdysozoa</taxon>
        <taxon>Arthropoda</taxon>
        <taxon>Hexapoda</taxon>
        <taxon>Insecta</taxon>
        <taxon>Pterygota</taxon>
        <taxon>Neoptera</taxon>
        <taxon>Endopterygota</taxon>
        <taxon>Lepidoptera</taxon>
        <taxon>Glossata</taxon>
        <taxon>Ditrysia</taxon>
        <taxon>Noctuoidea</taxon>
        <taxon>Noctuidae</taxon>
        <taxon>Amphipyrinae</taxon>
        <taxon>Spodoptera</taxon>
    </lineage>
</organism>
<proteinExistence type="predicted"/>
<name>A0A2H1VID3_SPOFR</name>
<gene>
    <name evidence="2" type="ORF">SFRICE_006597</name>
</gene>
<keyword evidence="1" id="KW-1133">Transmembrane helix</keyword>
<reference evidence="2" key="1">
    <citation type="submission" date="2016-07" db="EMBL/GenBank/DDBJ databases">
        <authorList>
            <person name="Bretaudeau A."/>
        </authorList>
    </citation>
    <scope>NUCLEOTIDE SEQUENCE</scope>
    <source>
        <strain evidence="2">Rice</strain>
        <tissue evidence="2">Whole body</tissue>
    </source>
</reference>
<feature type="transmembrane region" description="Helical" evidence="1">
    <location>
        <begin position="28"/>
        <end position="55"/>
    </location>
</feature>
<evidence type="ECO:0000256" key="1">
    <source>
        <dbReference type="SAM" id="Phobius"/>
    </source>
</evidence>